<dbReference type="SUPFAM" id="SSF51445">
    <property type="entry name" value="(Trans)glycosidases"/>
    <property type="match status" value="1"/>
</dbReference>
<sequence>MRRLGFSVYPQHSETSEITAYIELAHKYGFTRIFTCLISLDSESERQKMKDVNKFAADLGIEVIADVAPEVFEDLGIDYTGISKLKEEYHLAGIRLDMGFSGHEEAIMSLDPCDLKIELNVSIGTKYLETILSYQANRENIIGCHNFYPRPYTALSRKHFTETSKMFKDHGIKTAAMISSQHAAYGPWDAAGKGLPTLEEHRGQSIIVQAKDLWQTGLIDDLIIGNMYASEEELKALGELNRYKLEFDVVPAAENNATENIIMFEEPHHNRGDVSAYVVRSTQSRVKYKNESFEPHNTTEIKAGDVTIDNNGDSRYKGEMNVALQTMENTGTTNIVGHIVPEELYLLERLQPWESFGLREKK</sequence>
<dbReference type="InterPro" id="IPR043797">
    <property type="entry name" value="MupG_N"/>
</dbReference>
<dbReference type="EMBL" id="CP023483">
    <property type="protein sequence ID" value="ATF25720.1"/>
    <property type="molecule type" value="Genomic_DNA"/>
</dbReference>
<dbReference type="InterPro" id="IPR013785">
    <property type="entry name" value="Aldolase_TIM"/>
</dbReference>
<dbReference type="InterPro" id="IPR008589">
    <property type="entry name" value="MupG"/>
</dbReference>
<dbReference type="OrthoDB" id="5809921at2"/>
<protein>
    <submittedName>
        <fullName evidence="3">DUF871 domain-containing protein</fullName>
    </submittedName>
</protein>
<dbReference type="Pfam" id="PF05913">
    <property type="entry name" value="MupG_C"/>
    <property type="match status" value="1"/>
</dbReference>
<dbReference type="AlphaFoldDB" id="A0A1D2LY42"/>
<organism evidence="3 4">
    <name type="scientific">Brochothrix thermosphacta</name>
    <name type="common">Microbacterium thermosphactum</name>
    <dbReference type="NCBI Taxonomy" id="2756"/>
    <lineage>
        <taxon>Bacteria</taxon>
        <taxon>Bacillati</taxon>
        <taxon>Bacillota</taxon>
        <taxon>Bacilli</taxon>
        <taxon>Bacillales</taxon>
        <taxon>Listeriaceae</taxon>
        <taxon>Brochothrix</taxon>
    </lineage>
</organism>
<dbReference type="InterPro" id="IPR043894">
    <property type="entry name" value="MupG_C"/>
</dbReference>
<evidence type="ECO:0000313" key="4">
    <source>
        <dbReference type="Proteomes" id="UP000243591"/>
    </source>
</evidence>
<dbReference type="STRING" id="2756.BFR44_07315"/>
<dbReference type="InterPro" id="IPR017853">
    <property type="entry name" value="GH"/>
</dbReference>
<dbReference type="PANTHER" id="PTHR38435:SF1">
    <property type="entry name" value="DUF871 DOMAIN-CONTAINING PROTEIN"/>
    <property type="match status" value="1"/>
</dbReference>
<feature type="domain" description="6-phospho-N-acetylmuramidase N-terminal" evidence="2">
    <location>
        <begin position="4"/>
        <end position="238"/>
    </location>
</feature>
<dbReference type="Gene3D" id="2.40.100.10">
    <property type="entry name" value="Cyclophilin-like"/>
    <property type="match status" value="1"/>
</dbReference>
<accession>A0A1D2LY42</accession>
<evidence type="ECO:0000259" key="1">
    <source>
        <dbReference type="Pfam" id="PF05913"/>
    </source>
</evidence>
<dbReference type="InterPro" id="IPR029000">
    <property type="entry name" value="Cyclophilin-like_dom_sf"/>
</dbReference>
<evidence type="ECO:0000259" key="2">
    <source>
        <dbReference type="Pfam" id="PF19200"/>
    </source>
</evidence>
<name>A0A1D2LY42_BROTH</name>
<evidence type="ECO:0000313" key="3">
    <source>
        <dbReference type="EMBL" id="ATF25720.1"/>
    </source>
</evidence>
<reference evidence="3 4" key="1">
    <citation type="submission" date="2017-09" db="EMBL/GenBank/DDBJ databases">
        <title>Complete Genome Sequences of Two Strains of the Meat Spoilage Bacterium Brochothrix thermosphacta Isolated from Ground Chicken.</title>
        <authorList>
            <person name="Paoli G.C."/>
            <person name="Wijey C."/>
            <person name="Chen C.-Y."/>
            <person name="Nguyen L."/>
            <person name="Yan X."/>
            <person name="Irwin P.L."/>
        </authorList>
    </citation>
    <scope>NUCLEOTIDE SEQUENCE [LARGE SCALE GENOMIC DNA]</scope>
    <source>
        <strain evidence="3 4">BI</strain>
    </source>
</reference>
<dbReference type="Pfam" id="PF19200">
    <property type="entry name" value="MupG_N"/>
    <property type="match status" value="1"/>
</dbReference>
<dbReference type="SUPFAM" id="SSF50891">
    <property type="entry name" value="Cyclophilin-like"/>
    <property type="match status" value="1"/>
</dbReference>
<feature type="domain" description="6-phospho-N-acetylmuramidase C-terminal" evidence="1">
    <location>
        <begin position="246"/>
        <end position="358"/>
    </location>
</feature>
<proteinExistence type="predicted"/>
<dbReference type="RefSeq" id="WP_069125626.1">
    <property type="nucleotide sequence ID" value="NZ_CBCPHX010000007.1"/>
</dbReference>
<dbReference type="Proteomes" id="UP000243591">
    <property type="component" value="Chromosome"/>
</dbReference>
<keyword evidence="4" id="KW-1185">Reference proteome</keyword>
<dbReference type="PANTHER" id="PTHR38435">
    <property type="match status" value="1"/>
</dbReference>
<dbReference type="KEGG" id="bths:CNY62_04550"/>
<dbReference type="Gene3D" id="3.20.20.70">
    <property type="entry name" value="Aldolase class I"/>
    <property type="match status" value="1"/>
</dbReference>
<gene>
    <name evidence="3" type="ORF">CNY62_04550</name>
</gene>